<dbReference type="GO" id="GO:0000145">
    <property type="term" value="C:exocyst"/>
    <property type="evidence" value="ECO:0007669"/>
    <property type="project" value="InterPro"/>
</dbReference>
<name>A0AAN7PRK2_9MYRT</name>
<gene>
    <name evidence="5" type="ORF">SAY87_021321</name>
</gene>
<keyword evidence="3" id="KW-0653">Protein transport</keyword>
<dbReference type="EMBL" id="JAXIOK010000016">
    <property type="protein sequence ID" value="KAK4752523.1"/>
    <property type="molecule type" value="Genomic_DNA"/>
</dbReference>
<dbReference type="InterPro" id="IPR004140">
    <property type="entry name" value="Exo70"/>
</dbReference>
<keyword evidence="3" id="KW-0268">Exocytosis</keyword>
<keyword evidence="6" id="KW-1185">Reference proteome</keyword>
<dbReference type="InterPro" id="IPR016159">
    <property type="entry name" value="Cullin_repeat-like_dom_sf"/>
</dbReference>
<keyword evidence="2 3" id="KW-0813">Transport</keyword>
<accession>A0AAN7PRK2</accession>
<evidence type="ECO:0000313" key="5">
    <source>
        <dbReference type="EMBL" id="KAK4752523.1"/>
    </source>
</evidence>
<dbReference type="GO" id="GO:0006887">
    <property type="term" value="P:exocytosis"/>
    <property type="evidence" value="ECO:0007669"/>
    <property type="project" value="UniProtKB-KW"/>
</dbReference>
<dbReference type="Gene3D" id="1.20.1280.170">
    <property type="entry name" value="Exocyst complex component Exo70"/>
    <property type="match status" value="1"/>
</dbReference>
<comment type="caution">
    <text evidence="5">The sequence shown here is derived from an EMBL/GenBank/DDBJ whole genome shotgun (WGS) entry which is preliminary data.</text>
</comment>
<reference evidence="5 6" key="1">
    <citation type="journal article" date="2023" name="Hortic Res">
        <title>Pangenome of water caltrop reveals structural variations and asymmetric subgenome divergence after allopolyploidization.</title>
        <authorList>
            <person name="Zhang X."/>
            <person name="Chen Y."/>
            <person name="Wang L."/>
            <person name="Yuan Y."/>
            <person name="Fang M."/>
            <person name="Shi L."/>
            <person name="Lu R."/>
            <person name="Comes H.P."/>
            <person name="Ma Y."/>
            <person name="Chen Y."/>
            <person name="Huang G."/>
            <person name="Zhou Y."/>
            <person name="Zheng Z."/>
            <person name="Qiu Y."/>
        </authorList>
    </citation>
    <scope>NUCLEOTIDE SEQUENCE [LARGE SCALE GENOMIC DNA]</scope>
    <source>
        <tissue evidence="5">Roots</tissue>
    </source>
</reference>
<proteinExistence type="inferred from homology"/>
<organism evidence="5 6">
    <name type="scientific">Trapa incisa</name>
    <dbReference type="NCBI Taxonomy" id="236973"/>
    <lineage>
        <taxon>Eukaryota</taxon>
        <taxon>Viridiplantae</taxon>
        <taxon>Streptophyta</taxon>
        <taxon>Embryophyta</taxon>
        <taxon>Tracheophyta</taxon>
        <taxon>Spermatophyta</taxon>
        <taxon>Magnoliopsida</taxon>
        <taxon>eudicotyledons</taxon>
        <taxon>Gunneridae</taxon>
        <taxon>Pentapetalae</taxon>
        <taxon>rosids</taxon>
        <taxon>malvids</taxon>
        <taxon>Myrtales</taxon>
        <taxon>Lythraceae</taxon>
        <taxon>Trapa</taxon>
    </lineage>
</organism>
<dbReference type="Proteomes" id="UP001345219">
    <property type="component" value="Chromosome 16"/>
</dbReference>
<evidence type="ECO:0000256" key="2">
    <source>
        <dbReference type="ARBA" id="ARBA00022448"/>
    </source>
</evidence>
<feature type="domain" description="Exocyst complex subunit Exo70 C-terminal" evidence="4">
    <location>
        <begin position="270"/>
        <end position="627"/>
    </location>
</feature>
<dbReference type="Pfam" id="PF03081">
    <property type="entry name" value="Exo70_C"/>
    <property type="match status" value="1"/>
</dbReference>
<dbReference type="InterPro" id="IPR046364">
    <property type="entry name" value="Exo70_C"/>
</dbReference>
<protein>
    <recommendedName>
        <fullName evidence="3">Exocyst subunit Exo70 family protein</fullName>
    </recommendedName>
</protein>
<dbReference type="GO" id="GO:0005546">
    <property type="term" value="F:phosphatidylinositol-4,5-bisphosphate binding"/>
    <property type="evidence" value="ECO:0007669"/>
    <property type="project" value="InterPro"/>
</dbReference>
<evidence type="ECO:0000313" key="6">
    <source>
        <dbReference type="Proteomes" id="UP001345219"/>
    </source>
</evidence>
<sequence>MGDCEFPVTNHEVQHHLAAAAHHIFMALKACGNLKDDVKQVLSDLNSCLPNELVDQSSGRLLMDMKDQIRHPEEVIMRWESYQGMIWDSGSTEASRYLDAVAEIQRIICAVEGLPTLSDGWQKELSLRAHCILQIAMSKLEEELMHILVQNKQCYEPEYMSFRSYMEDLTYDDSFLSVEDCNVEPMTRADDSRSSPEQCLLNLIQPEMVYAVKSIATVMFASKHDKEFCQAFVRARKDALEEYLYILEMKQFTVEDIFKMDWKSLSREIKKWEWALRIIVRVYLKSERWLCDQILGVFGQASLNCSFVEITWGAMLQFLNFGEVIAMAPRQPDRLFRILNVYETLADLVLDIDAVFIEESGNFIRLEFHSLLGRLGDYIKGAFREFRNCIASDRPRKAFTSSVHPFTNYAMNYIRTLTSYRDTLNFLLCHEEADGLEPSLEPENGEEDSLYRSCPLARHIRLVASLLEDNLESRSKLLKDEPLQHIFMMNNIHYMVQKIKDSDLRQHFGDEWVRKQNGNFQHHANDYIRTTWSSALFLLKDSERSDRSLFYSSSLREKCRKFIEAFEQIYKNQTGWIIPDPQLREDIQISTSQRVIQAYRSFLGKNSERIGDRYIKYNADDLENLVLDFFEGSPRLLRSSRRR</sequence>
<dbReference type="Pfam" id="PF20669">
    <property type="entry name" value="Exo70_N"/>
    <property type="match status" value="1"/>
</dbReference>
<dbReference type="PANTHER" id="PTHR12542">
    <property type="entry name" value="EXOCYST COMPLEX PROTEIN EXO70"/>
    <property type="match status" value="1"/>
</dbReference>
<dbReference type="PANTHER" id="PTHR12542:SF92">
    <property type="entry name" value="EXOCYST COMPLEX COMPONENT EXO70E2"/>
    <property type="match status" value="1"/>
</dbReference>
<evidence type="ECO:0000256" key="3">
    <source>
        <dbReference type="RuleBase" id="RU365026"/>
    </source>
</evidence>
<evidence type="ECO:0000256" key="1">
    <source>
        <dbReference type="ARBA" id="ARBA00006756"/>
    </source>
</evidence>
<dbReference type="AlphaFoldDB" id="A0AAN7PRK2"/>
<dbReference type="GO" id="GO:0015031">
    <property type="term" value="P:protein transport"/>
    <property type="evidence" value="ECO:0007669"/>
    <property type="project" value="UniProtKB-KW"/>
</dbReference>
<comment type="function">
    <text evidence="3">Component of the exocyst complex.</text>
</comment>
<dbReference type="SUPFAM" id="SSF74788">
    <property type="entry name" value="Cullin repeat-like"/>
    <property type="match status" value="1"/>
</dbReference>
<comment type="similarity">
    <text evidence="1 3">Belongs to the EXO70 family.</text>
</comment>
<evidence type="ECO:0000259" key="4">
    <source>
        <dbReference type="Pfam" id="PF03081"/>
    </source>
</evidence>